<organism evidence="2">
    <name type="scientific">Arundo donax</name>
    <name type="common">Giant reed</name>
    <name type="synonym">Donax arundinaceus</name>
    <dbReference type="NCBI Taxonomy" id="35708"/>
    <lineage>
        <taxon>Eukaryota</taxon>
        <taxon>Viridiplantae</taxon>
        <taxon>Streptophyta</taxon>
        <taxon>Embryophyta</taxon>
        <taxon>Tracheophyta</taxon>
        <taxon>Spermatophyta</taxon>
        <taxon>Magnoliopsida</taxon>
        <taxon>Liliopsida</taxon>
        <taxon>Poales</taxon>
        <taxon>Poaceae</taxon>
        <taxon>PACMAD clade</taxon>
        <taxon>Arundinoideae</taxon>
        <taxon>Arundineae</taxon>
        <taxon>Arundo</taxon>
    </lineage>
</organism>
<dbReference type="InterPro" id="IPR058594">
    <property type="entry name" value="PB1-like_dom_pln"/>
</dbReference>
<sequence length="78" mass="8808">MDARCVSIIFHHSGAFSKEGDLTYEGGQISIIRDVDKDLMSYFHVVELAKKVGYKDGDSLYYLIPGRSKKFCPVMCQV</sequence>
<evidence type="ECO:0000259" key="1">
    <source>
        <dbReference type="Pfam" id="PF26130"/>
    </source>
</evidence>
<feature type="domain" description="PB1-like" evidence="1">
    <location>
        <begin position="5"/>
        <end position="68"/>
    </location>
</feature>
<dbReference type="AlphaFoldDB" id="A0A0A9AAN5"/>
<dbReference type="Pfam" id="PF26130">
    <property type="entry name" value="PB1-like"/>
    <property type="match status" value="1"/>
</dbReference>
<protein>
    <recommendedName>
        <fullName evidence="1">PB1-like domain-containing protein</fullName>
    </recommendedName>
</protein>
<reference evidence="2" key="1">
    <citation type="submission" date="2014-09" db="EMBL/GenBank/DDBJ databases">
        <authorList>
            <person name="Magalhaes I.L.F."/>
            <person name="Oliveira U."/>
            <person name="Santos F.R."/>
            <person name="Vidigal T.H.D.A."/>
            <person name="Brescovit A.D."/>
            <person name="Santos A.J."/>
        </authorList>
    </citation>
    <scope>NUCLEOTIDE SEQUENCE</scope>
    <source>
        <tissue evidence="2">Shoot tissue taken approximately 20 cm above the soil surface</tissue>
    </source>
</reference>
<accession>A0A0A9AAN5</accession>
<proteinExistence type="predicted"/>
<reference evidence="2" key="2">
    <citation type="journal article" date="2015" name="Data Brief">
        <title>Shoot transcriptome of the giant reed, Arundo donax.</title>
        <authorList>
            <person name="Barrero R.A."/>
            <person name="Guerrero F.D."/>
            <person name="Moolhuijzen P."/>
            <person name="Goolsby J.A."/>
            <person name="Tidwell J."/>
            <person name="Bellgard S.E."/>
            <person name="Bellgard M.I."/>
        </authorList>
    </citation>
    <scope>NUCLEOTIDE SEQUENCE</scope>
    <source>
        <tissue evidence="2">Shoot tissue taken approximately 20 cm above the soil surface</tissue>
    </source>
</reference>
<dbReference type="EMBL" id="GBRH01250882">
    <property type="protein sequence ID" value="JAD47013.1"/>
    <property type="molecule type" value="Transcribed_RNA"/>
</dbReference>
<evidence type="ECO:0000313" key="2">
    <source>
        <dbReference type="EMBL" id="JAD47013.1"/>
    </source>
</evidence>
<name>A0A0A9AAN5_ARUDO</name>